<gene>
    <name evidence="1" type="ORF">WMQ36_27225</name>
</gene>
<dbReference type="Pfam" id="PF13707">
    <property type="entry name" value="RloB"/>
    <property type="match status" value="1"/>
</dbReference>
<dbReference type="EMBL" id="JBBMFM010000204">
    <property type="protein sequence ID" value="MEQ2428656.1"/>
    <property type="molecule type" value="Genomic_DNA"/>
</dbReference>
<evidence type="ECO:0000313" key="1">
    <source>
        <dbReference type="EMBL" id="MEQ2428656.1"/>
    </source>
</evidence>
<keyword evidence="2" id="KW-1185">Reference proteome</keyword>
<name>A0ABV1DFR1_9FIRM</name>
<accession>A0ABV1DFR1</accession>
<dbReference type="InterPro" id="IPR025591">
    <property type="entry name" value="RloB"/>
</dbReference>
<comment type="caution">
    <text evidence="1">The sequence shown here is derived from an EMBL/GenBank/DDBJ whole genome shotgun (WGS) entry which is preliminary data.</text>
</comment>
<organism evidence="1 2">
    <name type="scientific">Enterocloster hominis</name>
    <name type="common">ex Hitch et al. 2024</name>
    <dbReference type="NCBI Taxonomy" id="1917870"/>
    <lineage>
        <taxon>Bacteria</taxon>
        <taxon>Bacillati</taxon>
        <taxon>Bacillota</taxon>
        <taxon>Clostridia</taxon>
        <taxon>Lachnospirales</taxon>
        <taxon>Lachnospiraceae</taxon>
        <taxon>Enterocloster</taxon>
    </lineage>
</organism>
<dbReference type="Proteomes" id="UP001454086">
    <property type="component" value="Unassembled WGS sequence"/>
</dbReference>
<protein>
    <submittedName>
        <fullName evidence="1">RloB family protein</fullName>
    </submittedName>
</protein>
<sequence length="228" mass="27299">MPKKAGMEAWKKKRRQEHLEKKEFRYYIFCEGQQTEPLYFEGFKRCIEDNPIYRDMVLVEIEPCQAETMRVIGMAEKYVKKNKIEKGQIWCVYDKDSFPAKDFNGVVQRAERLNQENPDVQYHAAWSNECIEFWFLLHFAYYTANNHRTEYIAFLNDKFRELGIGKYQKNMKDIFNILMKKGNPKLAIRYAKRIIKDGQGKMPADIAPGTKEYELVEELVKYLRKKKF</sequence>
<dbReference type="RefSeq" id="WP_008717193.1">
    <property type="nucleotide sequence ID" value="NZ_JBBMFM010000204.1"/>
</dbReference>
<reference evidence="1 2" key="1">
    <citation type="submission" date="2024-03" db="EMBL/GenBank/DDBJ databases">
        <title>Human intestinal bacterial collection.</title>
        <authorList>
            <person name="Pauvert C."/>
            <person name="Hitch T.C.A."/>
            <person name="Clavel T."/>
        </authorList>
    </citation>
    <scope>NUCLEOTIDE SEQUENCE [LARGE SCALE GENOMIC DNA]</scope>
    <source>
        <strain evidence="1 2">CLA-SR-H021</strain>
    </source>
</reference>
<evidence type="ECO:0000313" key="2">
    <source>
        <dbReference type="Proteomes" id="UP001454086"/>
    </source>
</evidence>
<proteinExistence type="predicted"/>